<dbReference type="EMBL" id="JAAVJD010000014">
    <property type="protein sequence ID" value="NJQ04734.1"/>
    <property type="molecule type" value="Genomic_DNA"/>
</dbReference>
<protein>
    <submittedName>
        <fullName evidence="2">Uncharacterized protein</fullName>
    </submittedName>
</protein>
<dbReference type="AlphaFoldDB" id="A0A7X6CY61"/>
<dbReference type="RefSeq" id="WP_167968038.1">
    <property type="nucleotide sequence ID" value="NZ_BHZG01000137.1"/>
</dbReference>
<evidence type="ECO:0000256" key="1">
    <source>
        <dbReference type="SAM" id="Phobius"/>
    </source>
</evidence>
<keyword evidence="1" id="KW-0812">Transmembrane</keyword>
<evidence type="ECO:0000313" key="3">
    <source>
        <dbReference type="Proteomes" id="UP000578686"/>
    </source>
</evidence>
<comment type="caution">
    <text evidence="2">The sequence shown here is derived from an EMBL/GenBank/DDBJ whole genome shotgun (WGS) entry which is preliminary data.</text>
</comment>
<evidence type="ECO:0000313" key="2">
    <source>
        <dbReference type="EMBL" id="NJQ04734.1"/>
    </source>
</evidence>
<proteinExistence type="predicted"/>
<organism evidence="2 3">
    <name type="scientific">Streptomyces lonarensis</name>
    <dbReference type="NCBI Taxonomy" id="700599"/>
    <lineage>
        <taxon>Bacteria</taxon>
        <taxon>Bacillati</taxon>
        <taxon>Actinomycetota</taxon>
        <taxon>Actinomycetes</taxon>
        <taxon>Kitasatosporales</taxon>
        <taxon>Streptomycetaceae</taxon>
        <taxon>Streptomyces</taxon>
    </lineage>
</organism>
<feature type="transmembrane region" description="Helical" evidence="1">
    <location>
        <begin position="110"/>
        <end position="131"/>
    </location>
</feature>
<dbReference type="Proteomes" id="UP000578686">
    <property type="component" value="Unassembled WGS sequence"/>
</dbReference>
<feature type="transmembrane region" description="Helical" evidence="1">
    <location>
        <begin position="85"/>
        <end position="104"/>
    </location>
</feature>
<feature type="transmembrane region" description="Helical" evidence="1">
    <location>
        <begin position="305"/>
        <end position="326"/>
    </location>
</feature>
<feature type="transmembrane region" description="Helical" evidence="1">
    <location>
        <begin position="279"/>
        <end position="299"/>
    </location>
</feature>
<reference evidence="2 3" key="1">
    <citation type="submission" date="2020-03" db="EMBL/GenBank/DDBJ databases">
        <title>Draft genome of Streptomyces sp. ventii, isolated from the Axial Seamount in the Pacific Ocean, and resequencing of the two type strains Streptomyces lonarensis strain NCL 716 and Streptomyces bohaiensis strain 11A07.</title>
        <authorList>
            <person name="Loughran R.M."/>
            <person name="Pfannmuller K.M."/>
            <person name="Wasson B.J."/>
            <person name="Deadmond M.C."/>
            <person name="Paddock B.E."/>
            <person name="Koyack M.J."/>
            <person name="Gallegos D.A."/>
            <person name="Mitchell E.A."/>
            <person name="Ushijima B."/>
            <person name="Saw J.H."/>
            <person name="Mcphail K.L."/>
            <person name="Videau P."/>
        </authorList>
    </citation>
    <scope>NUCLEOTIDE SEQUENCE [LARGE SCALE GENOMIC DNA]</scope>
    <source>
        <strain evidence="2 3">NCL716</strain>
    </source>
</reference>
<feature type="transmembrane region" description="Helical" evidence="1">
    <location>
        <begin position="171"/>
        <end position="189"/>
    </location>
</feature>
<name>A0A7X6CY61_9ACTN</name>
<sequence length="335" mass="36085">MTETDKRWEAQLRLALADRGVGYEVADEVMEEVGQHCADSGESPEAAFGTAEEYAVAVVRDRIPEEERAGRRWDAMSFQDHVDGALILTGWWTMGAGFLLWGAVDFMTALTWGGLVGTTLALLATITGSLGYSFSGTRLSAGLGWIGAALGLAVAAGLAFVLLPATELGRVPVLLLSAVGAAAFAWGFLRKHDDKGEKTVAARGPLGREEWLRELPRLLKELHGVPSARAKEITEDAARHVRETGVEPQEEFGPVHHYALRAADGEPAPQQRWWLRSGVSAAGLMLAVSIGAFVLHFSVLTASTWVLIGASLVLVLALVLFVAELAEHRDRQAER</sequence>
<accession>A0A7X6CY61</accession>
<keyword evidence="3" id="KW-1185">Reference proteome</keyword>
<keyword evidence="1" id="KW-1133">Transmembrane helix</keyword>
<keyword evidence="1" id="KW-0472">Membrane</keyword>
<gene>
    <name evidence="2" type="ORF">HCN56_03840</name>
</gene>
<feature type="transmembrane region" description="Helical" evidence="1">
    <location>
        <begin position="143"/>
        <end position="165"/>
    </location>
</feature>